<sequence length="70" mass="8249">MLVTMTSAFTIESHKCANCFRQKYEPVCGERRGTFWNMCELKCKNVTFKHTGECKNEDLLENESNDYIFK</sequence>
<feature type="domain" description="Kazal-like" evidence="1">
    <location>
        <begin position="10"/>
        <end position="56"/>
    </location>
</feature>
<dbReference type="OrthoDB" id="10329452at2759"/>
<dbReference type="PROSITE" id="PS51465">
    <property type="entry name" value="KAZAL_2"/>
    <property type="match status" value="1"/>
</dbReference>
<accession>A0A9N9RAG1</accession>
<dbReference type="AlphaFoldDB" id="A0A9N9RAG1"/>
<dbReference type="SMART" id="SM00280">
    <property type="entry name" value="KAZAL"/>
    <property type="match status" value="1"/>
</dbReference>
<dbReference type="InterPro" id="IPR036058">
    <property type="entry name" value="Kazal_dom_sf"/>
</dbReference>
<reference evidence="2" key="1">
    <citation type="submission" date="2021-12" db="EMBL/GenBank/DDBJ databases">
        <authorList>
            <person name="King R."/>
        </authorList>
    </citation>
    <scope>NUCLEOTIDE SEQUENCE</scope>
</reference>
<dbReference type="SUPFAM" id="SSF100895">
    <property type="entry name" value="Kazal-type serine protease inhibitors"/>
    <property type="match status" value="1"/>
</dbReference>
<dbReference type="InterPro" id="IPR002350">
    <property type="entry name" value="Kazal_dom"/>
</dbReference>
<dbReference type="EMBL" id="OU893336">
    <property type="protein sequence ID" value="CAG9792773.1"/>
    <property type="molecule type" value="Genomic_DNA"/>
</dbReference>
<name>A0A9N9RAG1_9NEOP</name>
<gene>
    <name evidence="2" type="ORF">DIATSA_LOCUS10282</name>
</gene>
<dbReference type="Proteomes" id="UP001153714">
    <property type="component" value="Chromosome 5"/>
</dbReference>
<dbReference type="Gene3D" id="3.30.60.30">
    <property type="match status" value="1"/>
</dbReference>
<protein>
    <recommendedName>
        <fullName evidence="1">Kazal-like domain-containing protein</fullName>
    </recommendedName>
</protein>
<evidence type="ECO:0000313" key="2">
    <source>
        <dbReference type="EMBL" id="CAG9792773.1"/>
    </source>
</evidence>
<evidence type="ECO:0000313" key="3">
    <source>
        <dbReference type="Proteomes" id="UP001153714"/>
    </source>
</evidence>
<reference evidence="2" key="2">
    <citation type="submission" date="2022-10" db="EMBL/GenBank/DDBJ databases">
        <authorList>
            <consortium name="ENA_rothamsted_submissions"/>
            <consortium name="culmorum"/>
            <person name="King R."/>
        </authorList>
    </citation>
    <scope>NUCLEOTIDE SEQUENCE</scope>
</reference>
<keyword evidence="3" id="KW-1185">Reference proteome</keyword>
<organism evidence="2 3">
    <name type="scientific">Diatraea saccharalis</name>
    <name type="common">sugarcane borer</name>
    <dbReference type="NCBI Taxonomy" id="40085"/>
    <lineage>
        <taxon>Eukaryota</taxon>
        <taxon>Metazoa</taxon>
        <taxon>Ecdysozoa</taxon>
        <taxon>Arthropoda</taxon>
        <taxon>Hexapoda</taxon>
        <taxon>Insecta</taxon>
        <taxon>Pterygota</taxon>
        <taxon>Neoptera</taxon>
        <taxon>Endopterygota</taxon>
        <taxon>Lepidoptera</taxon>
        <taxon>Glossata</taxon>
        <taxon>Ditrysia</taxon>
        <taxon>Pyraloidea</taxon>
        <taxon>Crambidae</taxon>
        <taxon>Crambinae</taxon>
        <taxon>Diatraea</taxon>
    </lineage>
</organism>
<proteinExistence type="predicted"/>
<evidence type="ECO:0000259" key="1">
    <source>
        <dbReference type="PROSITE" id="PS51465"/>
    </source>
</evidence>
<dbReference type="Pfam" id="PF07648">
    <property type="entry name" value="Kazal_2"/>
    <property type="match status" value="1"/>
</dbReference>